<dbReference type="EMBL" id="CP062008">
    <property type="protein sequence ID" value="QPG69111.1"/>
    <property type="molecule type" value="Genomic_DNA"/>
</dbReference>
<evidence type="ECO:0000313" key="2">
    <source>
        <dbReference type="Proteomes" id="UP000309231"/>
    </source>
</evidence>
<gene>
    <name evidence="1" type="ORF">C1S78_027615</name>
</gene>
<reference evidence="1 2" key="2">
    <citation type="journal article" date="2019" name="Sci. Rep.">
        <title>Insight into the biology of Mycobacterium mucogenicum and Mycobacterium neoaurum clade members.</title>
        <authorList>
            <person name="Behra P.R.K."/>
            <person name="Pettersson B.M.F."/>
            <person name="Ramesh M."/>
            <person name="Dasgupta S."/>
            <person name="Kirsebom L.A."/>
        </authorList>
    </citation>
    <scope>NUCLEOTIDE SEQUENCE [LARGE SCALE GENOMIC DNA]</scope>
    <source>
        <strain evidence="1 2">DSM 44124</strain>
    </source>
</reference>
<name>A0A8E4W1X5_MYCMU</name>
<organism evidence="1 2">
    <name type="scientific">Mycolicibacterium mucogenicum DSM 44124</name>
    <dbReference type="NCBI Taxonomy" id="1226753"/>
    <lineage>
        <taxon>Bacteria</taxon>
        <taxon>Bacillati</taxon>
        <taxon>Actinomycetota</taxon>
        <taxon>Actinomycetes</taxon>
        <taxon>Mycobacteriales</taxon>
        <taxon>Mycobacteriaceae</taxon>
        <taxon>Mycolicibacterium</taxon>
    </lineage>
</organism>
<sequence>MAEIDKTNPNCIRAREGNATASIYHGSRRITVVADDGSFADALNALAALLDEVY</sequence>
<dbReference type="Proteomes" id="UP000309231">
    <property type="component" value="Chromosome"/>
</dbReference>
<keyword evidence="2" id="KW-1185">Reference proteome</keyword>
<dbReference type="KEGG" id="mmuc:C1S78_027615"/>
<dbReference type="AlphaFoldDB" id="A0A8E4W1X5"/>
<reference evidence="1 2" key="1">
    <citation type="journal article" date="2019" name="BMC Evol. Biol.">
        <title>Comparative genomics of Mycobacterium mucogenicum and Mycobacterium neoaurum clade members emphasizing tRNA and non-coding RNA.</title>
        <authorList>
            <person name="Behra P.R.K."/>
            <person name="Pettersson B.M.F."/>
            <person name="Das S."/>
            <person name="Dasgupta S."/>
            <person name="Kirsebom L.A."/>
        </authorList>
    </citation>
    <scope>NUCLEOTIDE SEQUENCE [LARGE SCALE GENOMIC DNA]</scope>
    <source>
        <strain evidence="1 2">DSM 44124</strain>
    </source>
</reference>
<dbReference type="RefSeq" id="WP_167542177.1">
    <property type="nucleotide sequence ID" value="NZ_ANBS01000055.1"/>
</dbReference>
<proteinExistence type="predicted"/>
<evidence type="ECO:0000313" key="1">
    <source>
        <dbReference type="EMBL" id="QPG69111.1"/>
    </source>
</evidence>
<dbReference type="GeneID" id="76728731"/>
<accession>A0A8E4W1X5</accession>
<protein>
    <submittedName>
        <fullName evidence="1">Uncharacterized protein</fullName>
    </submittedName>
</protein>